<evidence type="ECO:0000313" key="2">
    <source>
        <dbReference type="EMBL" id="KAE9390669.1"/>
    </source>
</evidence>
<sequence>MASSPAGGNLELLGLTILVTTGKYCMTQVKLSTQGPKIAILGHFGGVDGVQKDNFNGYMHAVVVQVPYTPSNQFILFYIQGKISARGGKISARCEPNDRLFLGNKCPMIWLPEGRKRRQPACHFADQMAASSKADPPPYQNLWQIVSWGKFFFSLILLGQIAKHSLTLIGIFGKGLAESAVPRKRTKKDGGEGLAMGLLTEFEDTILNWLDWIEAWFNQLVKEETEDEEGEEEDEDEDMDLSLNTAEWAK</sequence>
<evidence type="ECO:0000256" key="1">
    <source>
        <dbReference type="SAM" id="MobiDB-lite"/>
    </source>
</evidence>
<dbReference type="Proteomes" id="UP000799118">
    <property type="component" value="Unassembled WGS sequence"/>
</dbReference>
<name>A0A6A4GXQ6_9AGAR</name>
<feature type="region of interest" description="Disordered" evidence="1">
    <location>
        <begin position="223"/>
        <end position="250"/>
    </location>
</feature>
<protein>
    <submittedName>
        <fullName evidence="2">Uncharacterized protein</fullName>
    </submittedName>
</protein>
<dbReference type="EMBL" id="ML769650">
    <property type="protein sequence ID" value="KAE9390669.1"/>
    <property type="molecule type" value="Genomic_DNA"/>
</dbReference>
<organism evidence="2 3">
    <name type="scientific">Gymnopus androsaceus JB14</name>
    <dbReference type="NCBI Taxonomy" id="1447944"/>
    <lineage>
        <taxon>Eukaryota</taxon>
        <taxon>Fungi</taxon>
        <taxon>Dikarya</taxon>
        <taxon>Basidiomycota</taxon>
        <taxon>Agaricomycotina</taxon>
        <taxon>Agaricomycetes</taxon>
        <taxon>Agaricomycetidae</taxon>
        <taxon>Agaricales</taxon>
        <taxon>Marasmiineae</taxon>
        <taxon>Omphalotaceae</taxon>
        <taxon>Gymnopus</taxon>
    </lineage>
</organism>
<evidence type="ECO:0000313" key="3">
    <source>
        <dbReference type="Proteomes" id="UP000799118"/>
    </source>
</evidence>
<feature type="compositionally biased region" description="Acidic residues" evidence="1">
    <location>
        <begin position="224"/>
        <end position="240"/>
    </location>
</feature>
<dbReference type="AlphaFoldDB" id="A0A6A4GXQ6"/>
<keyword evidence="3" id="KW-1185">Reference proteome</keyword>
<reference evidence="2" key="1">
    <citation type="journal article" date="2019" name="Environ. Microbiol.">
        <title>Fungal ecological strategies reflected in gene transcription - a case study of two litter decomposers.</title>
        <authorList>
            <person name="Barbi F."/>
            <person name="Kohler A."/>
            <person name="Barry K."/>
            <person name="Baskaran P."/>
            <person name="Daum C."/>
            <person name="Fauchery L."/>
            <person name="Ihrmark K."/>
            <person name="Kuo A."/>
            <person name="LaButti K."/>
            <person name="Lipzen A."/>
            <person name="Morin E."/>
            <person name="Grigoriev I.V."/>
            <person name="Henrissat B."/>
            <person name="Lindahl B."/>
            <person name="Martin F."/>
        </authorList>
    </citation>
    <scope>NUCLEOTIDE SEQUENCE</scope>
    <source>
        <strain evidence="2">JB14</strain>
    </source>
</reference>
<gene>
    <name evidence="2" type="ORF">BT96DRAFT_945942</name>
</gene>
<accession>A0A6A4GXQ6</accession>
<proteinExistence type="predicted"/>